<protein>
    <recommendedName>
        <fullName evidence="1">Hemerythrin-like domain-containing protein</fullName>
    </recommendedName>
</protein>
<sequence length="169" mass="18612">MGAPAQRDVVEMLLEAHVETRQVLAMAEALAAGNAVASSQDAAGRIADHLEWLLPLHCEDEEVSIEQRLKGRHPVVDDALTTMVRQHLALQGPLARLRLGCRMVARDVNRLHALRFELANASADLRARLEEHNSLEESIVFPALKRMLSVDELEDIAAEMTARRGSLAA</sequence>
<evidence type="ECO:0000259" key="1">
    <source>
        <dbReference type="Pfam" id="PF01814"/>
    </source>
</evidence>
<feature type="domain" description="Hemerythrin-like" evidence="1">
    <location>
        <begin position="9"/>
        <end position="144"/>
    </location>
</feature>
<reference evidence="2 3" key="1">
    <citation type="submission" date="2017-08" db="EMBL/GenBank/DDBJ databases">
        <title>Infants hospitalized years apart are colonized by the same room-sourced microbial strains.</title>
        <authorList>
            <person name="Brooks B."/>
            <person name="Olm M.R."/>
            <person name="Firek B.A."/>
            <person name="Baker R."/>
            <person name="Thomas B.C."/>
            <person name="Morowitz M.J."/>
            <person name="Banfield J.F."/>
        </authorList>
    </citation>
    <scope>NUCLEOTIDE SEQUENCE [LARGE SCALE GENOMIC DNA]</scope>
    <source>
        <strain evidence="2">S2_003_000_R2_14</strain>
    </source>
</reference>
<comment type="caution">
    <text evidence="2">The sequence shown here is derived from an EMBL/GenBank/DDBJ whole genome shotgun (WGS) entry which is preliminary data.</text>
</comment>
<gene>
    <name evidence="2" type="ORF">DI536_13650</name>
</gene>
<accession>A0A2W5TPQ0</accession>
<name>A0A2W5TPQ0_9BACT</name>
<evidence type="ECO:0000313" key="2">
    <source>
        <dbReference type="EMBL" id="PZR13325.1"/>
    </source>
</evidence>
<dbReference type="InterPro" id="IPR012312">
    <property type="entry name" value="Hemerythrin-like"/>
</dbReference>
<dbReference type="AlphaFoldDB" id="A0A2W5TPQ0"/>
<organism evidence="2 3">
    <name type="scientific">Archangium gephyra</name>
    <dbReference type="NCBI Taxonomy" id="48"/>
    <lineage>
        <taxon>Bacteria</taxon>
        <taxon>Pseudomonadati</taxon>
        <taxon>Myxococcota</taxon>
        <taxon>Myxococcia</taxon>
        <taxon>Myxococcales</taxon>
        <taxon>Cystobacterineae</taxon>
        <taxon>Archangiaceae</taxon>
        <taxon>Archangium</taxon>
    </lineage>
</organism>
<evidence type="ECO:0000313" key="3">
    <source>
        <dbReference type="Proteomes" id="UP000249061"/>
    </source>
</evidence>
<dbReference type="Gene3D" id="1.20.120.520">
    <property type="entry name" value="nmb1532 protein domain like"/>
    <property type="match status" value="1"/>
</dbReference>
<dbReference type="EMBL" id="QFQP01000010">
    <property type="protein sequence ID" value="PZR13325.1"/>
    <property type="molecule type" value="Genomic_DNA"/>
</dbReference>
<dbReference type="Proteomes" id="UP000249061">
    <property type="component" value="Unassembled WGS sequence"/>
</dbReference>
<dbReference type="Pfam" id="PF01814">
    <property type="entry name" value="Hemerythrin"/>
    <property type="match status" value="1"/>
</dbReference>
<proteinExistence type="predicted"/>